<keyword evidence="8" id="KW-0862">Zinc</keyword>
<accession>A0A8C0QR87</accession>
<evidence type="ECO:0000256" key="15">
    <source>
        <dbReference type="ARBA" id="ARBA00081462"/>
    </source>
</evidence>
<evidence type="ECO:0000256" key="10">
    <source>
        <dbReference type="ARBA" id="ARBA00023049"/>
    </source>
</evidence>
<keyword evidence="6" id="KW-0479">Metal-binding</keyword>
<feature type="domain" description="PA" evidence="17">
    <location>
        <begin position="168"/>
        <end position="254"/>
    </location>
</feature>
<dbReference type="SUPFAM" id="SSF52025">
    <property type="entry name" value="PA domain"/>
    <property type="match status" value="1"/>
</dbReference>
<dbReference type="InterPro" id="IPR007484">
    <property type="entry name" value="Peptidase_M28"/>
</dbReference>
<reference evidence="20" key="1">
    <citation type="submission" date="2025-08" db="UniProtKB">
        <authorList>
            <consortium name="Ensembl"/>
        </authorList>
    </citation>
    <scope>IDENTIFICATION</scope>
</reference>
<keyword evidence="11" id="KW-1015">Disulfide bond</keyword>
<dbReference type="InterPro" id="IPR007365">
    <property type="entry name" value="TFR-like_dimer_dom"/>
</dbReference>
<dbReference type="GO" id="GO:0004177">
    <property type="term" value="F:aminopeptidase activity"/>
    <property type="evidence" value="ECO:0007669"/>
    <property type="project" value="UniProtKB-KW"/>
</dbReference>
<comment type="subcellular location">
    <subcellularLocation>
        <location evidence="2">Apical cell membrane</location>
        <topology evidence="2">Single-pass type II membrane protein</topology>
    </subcellularLocation>
</comment>
<evidence type="ECO:0000256" key="9">
    <source>
        <dbReference type="ARBA" id="ARBA00022837"/>
    </source>
</evidence>
<feature type="domain" description="Peptidase M28" evidence="19">
    <location>
        <begin position="321"/>
        <end position="511"/>
    </location>
</feature>
<dbReference type="Pfam" id="PF04253">
    <property type="entry name" value="TFR_dimer"/>
    <property type="match status" value="1"/>
</dbReference>
<dbReference type="Proteomes" id="UP000694404">
    <property type="component" value="Unplaced"/>
</dbReference>
<keyword evidence="4" id="KW-0031">Aminopeptidase</keyword>
<dbReference type="InterPro" id="IPR039373">
    <property type="entry name" value="Peptidase_M28B"/>
</dbReference>
<comment type="similarity">
    <text evidence="3">Belongs to the peptidase M28 family. M28B subfamily.</text>
</comment>
<evidence type="ECO:0000256" key="6">
    <source>
        <dbReference type="ARBA" id="ARBA00022723"/>
    </source>
</evidence>
<dbReference type="SUPFAM" id="SSF53187">
    <property type="entry name" value="Zn-dependent exopeptidases"/>
    <property type="match status" value="1"/>
</dbReference>
<proteinExistence type="inferred from homology"/>
<evidence type="ECO:0000256" key="5">
    <source>
        <dbReference type="ARBA" id="ARBA00022670"/>
    </source>
</evidence>
<keyword evidence="16" id="KW-0472">Membrane</keyword>
<dbReference type="PANTHER" id="PTHR10404">
    <property type="entry name" value="N-ACETYLATED-ALPHA-LINKED ACIDIC DIPEPTIDASE"/>
    <property type="match status" value="1"/>
</dbReference>
<keyword evidence="16" id="KW-0812">Transmembrane</keyword>
<evidence type="ECO:0000259" key="19">
    <source>
        <dbReference type="Pfam" id="PF04389"/>
    </source>
</evidence>
<evidence type="ECO:0000259" key="17">
    <source>
        <dbReference type="Pfam" id="PF02225"/>
    </source>
</evidence>
<dbReference type="SUPFAM" id="SSF47672">
    <property type="entry name" value="Transferrin receptor-like dimerisation domain"/>
    <property type="match status" value="1"/>
</dbReference>
<dbReference type="AlphaFoldDB" id="A0A8C0QR87"/>
<evidence type="ECO:0000313" key="20">
    <source>
        <dbReference type="Ensembl" id="ENSCABP00000029170.1"/>
    </source>
</evidence>
<evidence type="ECO:0000256" key="7">
    <source>
        <dbReference type="ARBA" id="ARBA00022801"/>
    </source>
</evidence>
<evidence type="ECO:0000256" key="3">
    <source>
        <dbReference type="ARBA" id="ARBA00005634"/>
    </source>
</evidence>
<dbReference type="Pfam" id="PF02225">
    <property type="entry name" value="PA"/>
    <property type="match status" value="1"/>
</dbReference>
<feature type="transmembrane region" description="Helical" evidence="16">
    <location>
        <begin position="6"/>
        <end position="28"/>
    </location>
</feature>
<organism evidence="20 21">
    <name type="scientific">Chelonoidis abingdonii</name>
    <name type="common">Abingdon island giant tortoise</name>
    <name type="synonym">Testudo abingdonii</name>
    <dbReference type="NCBI Taxonomy" id="106734"/>
    <lineage>
        <taxon>Eukaryota</taxon>
        <taxon>Metazoa</taxon>
        <taxon>Chordata</taxon>
        <taxon>Craniata</taxon>
        <taxon>Vertebrata</taxon>
        <taxon>Euteleostomi</taxon>
        <taxon>Archelosauria</taxon>
        <taxon>Testudinata</taxon>
        <taxon>Testudines</taxon>
        <taxon>Cryptodira</taxon>
        <taxon>Durocryptodira</taxon>
        <taxon>Testudinoidea</taxon>
        <taxon>Testudinidae</taxon>
        <taxon>Chelonoidis</taxon>
    </lineage>
</organism>
<dbReference type="PANTHER" id="PTHR10404:SF50">
    <property type="entry name" value="AMINOPEPTIDASE NAALADL1"/>
    <property type="match status" value="1"/>
</dbReference>
<dbReference type="Pfam" id="PF04389">
    <property type="entry name" value="Peptidase_M28"/>
    <property type="match status" value="1"/>
</dbReference>
<evidence type="ECO:0000256" key="11">
    <source>
        <dbReference type="ARBA" id="ARBA00023157"/>
    </source>
</evidence>
<dbReference type="FunFam" id="3.40.630.10:FF:000101">
    <property type="entry name" value="N-acetylated alpha-linked acidic dipeptidase like 1"/>
    <property type="match status" value="2"/>
</dbReference>
<evidence type="ECO:0000256" key="16">
    <source>
        <dbReference type="SAM" id="Phobius"/>
    </source>
</evidence>
<dbReference type="GO" id="GO:0008237">
    <property type="term" value="F:metallopeptidase activity"/>
    <property type="evidence" value="ECO:0007669"/>
    <property type="project" value="UniProtKB-KW"/>
</dbReference>
<dbReference type="Gene3D" id="1.20.930.40">
    <property type="entry name" value="Transferrin receptor-like, dimerisation domain"/>
    <property type="match status" value="1"/>
</dbReference>
<evidence type="ECO:0000256" key="2">
    <source>
        <dbReference type="ARBA" id="ARBA00004655"/>
    </source>
</evidence>
<keyword evidence="9" id="KW-0106">Calcium</keyword>
<evidence type="ECO:0000313" key="21">
    <source>
        <dbReference type="Proteomes" id="UP000694404"/>
    </source>
</evidence>
<evidence type="ECO:0000256" key="14">
    <source>
        <dbReference type="ARBA" id="ARBA00068168"/>
    </source>
</evidence>
<gene>
    <name evidence="20" type="primary">NAALADL1</name>
</gene>
<keyword evidence="10" id="KW-0482">Metalloprotease</keyword>
<keyword evidence="7" id="KW-0378">Hydrolase</keyword>
<protein>
    <recommendedName>
        <fullName evidence="14">Aminopeptidase NAALADL1</fullName>
    </recommendedName>
    <alternativeName>
        <fullName evidence="15">N-acetylated-alpha-linked acidic dipeptidase-like protein</fullName>
    </alternativeName>
</protein>
<reference evidence="20" key="2">
    <citation type="submission" date="2025-09" db="UniProtKB">
        <authorList>
            <consortium name="Ensembl"/>
        </authorList>
    </citation>
    <scope>IDENTIFICATION</scope>
</reference>
<name>A0A8C0QR87_CHEAB</name>
<dbReference type="InterPro" id="IPR003137">
    <property type="entry name" value="PA_domain"/>
</dbReference>
<keyword evidence="16" id="KW-1133">Transmembrane helix</keyword>
<feature type="domain" description="Transferrin receptor-like dimerisation" evidence="18">
    <location>
        <begin position="573"/>
        <end position="689"/>
    </location>
</feature>
<dbReference type="GO" id="GO:0006508">
    <property type="term" value="P:proteolysis"/>
    <property type="evidence" value="ECO:0007669"/>
    <property type="project" value="UniProtKB-KW"/>
</dbReference>
<dbReference type="Gene3D" id="3.50.30.30">
    <property type="match status" value="1"/>
</dbReference>
<dbReference type="GO" id="GO:0016324">
    <property type="term" value="C:apical plasma membrane"/>
    <property type="evidence" value="ECO:0007669"/>
    <property type="project" value="UniProtKB-SubCell"/>
</dbReference>
<evidence type="ECO:0000259" key="18">
    <source>
        <dbReference type="Pfam" id="PF04253"/>
    </source>
</evidence>
<dbReference type="Gene3D" id="3.40.630.10">
    <property type="entry name" value="Zn peptidases"/>
    <property type="match status" value="2"/>
</dbReference>
<evidence type="ECO:0000256" key="13">
    <source>
        <dbReference type="ARBA" id="ARBA00059290"/>
    </source>
</evidence>
<evidence type="ECO:0000256" key="1">
    <source>
        <dbReference type="ARBA" id="ARBA00001947"/>
    </source>
</evidence>
<sequence>MSWLKILGAVIVGALLLTVGILLGHFAIPKGGNGRGAPSWVQTVGRDLNESLLQSFMDQVDSGKIRENLKALASQPHMATTKGDEELVKLLLSRWQDPQIGLDSASEDVYGVFLSFPDPQRPNSVAVGVCGSQIFSTRRSEKNVTADQAHADVVQPYAAYAPPGNPRGRLVYANQGKRSDYLELVNMGINLNGTVAITRYGGAGRANKAVNGAEFGVAGVVVYTDPADINDGRAFEEETYPNSWYLPPSGVERGSYSVYFGDLLTPYYPAKGNMPGQGRALIHDGIPPIPTQPIGFEDAQTLICDVQVNVHNQRVIKNSSNVMGFIRGSEEPDRYVLYGNHRDSWVHGAIDPSSGTAVMLEITRVLGKMLKEGMRVWGVHRGATIPSEFYSKLRERSVAYINVDISVFANATLRAQGTPPAQSVIFAAAKQVPGSSMSVYDNWRNHFSRISPSYGVIPNLGSLGAGSDYASFIHYLGITSMDIAYTYDRNKTSARIYPAYHTAFDTFDYADRFIDPGFTSHQAVARTVGNVLLRLADSLILPLNVSDYGEKLDELYSAATQGDFLANLNANNLSLGPLKAAIGQFKSVAADFNQRIMKLKEEESPSPLQIRMVNDQIMLLERAFLNPQAFPNQYYYSHVIWASKSSDQATFPGLADAYTSALETGDWDQVRKHLTIVVQAVESAASTLEAMA</sequence>
<evidence type="ECO:0000256" key="12">
    <source>
        <dbReference type="ARBA" id="ARBA00023180"/>
    </source>
</evidence>
<dbReference type="FunFam" id="1.20.930.40:FF:000001">
    <property type="entry name" value="N-acetylated-alpha-linked acidic dipeptidase 2"/>
    <property type="match status" value="1"/>
</dbReference>
<comment type="function">
    <text evidence="13">Aminopeptidase with broad substrate specificity. Has lower activity with substrates that have Asp or Glu in the P2' position, or Pro in the P3' position. Lacks activity with substrates that have both Pro in the P3' position and Asp or Glu in the P2' position. Lacks carboxypeptidase activity. Lacks dipeptidyl-peptidase IV type activity.</text>
</comment>
<dbReference type="GO" id="GO:0046872">
    <property type="term" value="F:metal ion binding"/>
    <property type="evidence" value="ECO:0007669"/>
    <property type="project" value="UniProtKB-KW"/>
</dbReference>
<evidence type="ECO:0000256" key="4">
    <source>
        <dbReference type="ARBA" id="ARBA00022438"/>
    </source>
</evidence>
<dbReference type="CDD" id="cd02121">
    <property type="entry name" value="PA_GCPII_like"/>
    <property type="match status" value="1"/>
</dbReference>
<evidence type="ECO:0000256" key="8">
    <source>
        <dbReference type="ARBA" id="ARBA00022833"/>
    </source>
</evidence>
<keyword evidence="21" id="KW-1185">Reference proteome</keyword>
<dbReference type="GeneTree" id="ENSGT01030000234598"/>
<comment type="cofactor">
    <cofactor evidence="1">
        <name>Zn(2+)</name>
        <dbReference type="ChEBI" id="CHEBI:29105"/>
    </cofactor>
</comment>
<dbReference type="GO" id="GO:0004180">
    <property type="term" value="F:carboxypeptidase activity"/>
    <property type="evidence" value="ECO:0007669"/>
    <property type="project" value="TreeGrafter"/>
</dbReference>
<dbReference type="Ensembl" id="ENSCABT00000031966.1">
    <property type="protein sequence ID" value="ENSCABP00000029170.1"/>
    <property type="gene ID" value="ENSCABG00000021408.1"/>
</dbReference>
<keyword evidence="5" id="KW-0645">Protease</keyword>
<dbReference type="InterPro" id="IPR036757">
    <property type="entry name" value="TFR-like_dimer_dom_sf"/>
</dbReference>
<keyword evidence="12" id="KW-0325">Glycoprotein</keyword>
<dbReference type="InterPro" id="IPR046450">
    <property type="entry name" value="PA_dom_sf"/>
</dbReference>